<dbReference type="AlphaFoldDB" id="A0A5C5ZBP4"/>
<dbReference type="OrthoDB" id="292920at2"/>
<dbReference type="Pfam" id="PF00404">
    <property type="entry name" value="Dockerin_1"/>
    <property type="match status" value="1"/>
</dbReference>
<dbReference type="Proteomes" id="UP000315010">
    <property type="component" value="Unassembled WGS sequence"/>
</dbReference>
<sequence length="904" mass="93839">MNTFLSNWFTGRLGLANRPRRRLAAELLEDRRLLAAVNLANSSPMNNSLINNVEQAAQGEVPGMTLIVTTAEDELDDDPLAGGTDDLSLREAIELTNLSPGFDLIQFAPEQFSGETIDLVLGDLSIRDDLKIEGPGALHLTIDALNASRIFVVTDFLVESTLNVEITDITLTRGVALGVGTNGTGGAITSLENLTVRRSHVTGNIATTLGGGIYSSTLGSLTIEDSTIANNAAGIGGGVVMGNQSTIHQSTISGNQANTTAGGILHFTGTSTISNSTVVMNEAGDEGGGIVSAEASTHLASTLVAGNTATAGNDLFTLGGGFSGSFSLIADPDSAGGFSNGTNQNIVGESLGTDRVPIDVTTLVEPLALHGGATPTHRLVPGNPANDVGLSADATDQRGVWYERNVGAGVDIGAYERQSGDDRLLVVSTISDELDADPMGPDNVFLSLREAVQLSNDASDDFAIRFLPSLTGRIELGLGELAITDNVSIIGNGLDQTVIDANGLSRLIQMPNNGTRLSLQGIGLTGGRATNGGAILAADADIELLGVSIGGSQATVDGGALLMQSGTLSIRESRISGNLSANRGGGIVGADVQVTVSQSTVSQNASPMGVGFHTISSIADGPSPTIRISSDDKSGTNTDGIDIQSGSIRVEGASGDETFELDFVTDLLGDTLALSIDGGDGHNTLEFGNALTPTDVTGNEFLVENFAVILLANGISQSLRLDGPAIERLAPAVRSIQVAGVGNSTFEFVDQDDWRMGEPRIRNGVFLRTVVNDLGVFPLTIEAGLPFPWRNLVDEQDVTNDGETSALDALRIINELNDRDYSALDGTLTNPIDVESWPNQYFDVNGDGKVTALDALNIINFIAIPANNDGGGEAQGEPVLAFAAWLNSIADDGDETSDANVRLF</sequence>
<reference evidence="1 2" key="1">
    <citation type="submission" date="2019-02" db="EMBL/GenBank/DDBJ databases">
        <title>Deep-cultivation of Planctomycetes and their phenomic and genomic characterization uncovers novel biology.</title>
        <authorList>
            <person name="Wiegand S."/>
            <person name="Jogler M."/>
            <person name="Boedeker C."/>
            <person name="Pinto D."/>
            <person name="Vollmers J."/>
            <person name="Rivas-Marin E."/>
            <person name="Kohn T."/>
            <person name="Peeters S.H."/>
            <person name="Heuer A."/>
            <person name="Rast P."/>
            <person name="Oberbeckmann S."/>
            <person name="Bunk B."/>
            <person name="Jeske O."/>
            <person name="Meyerdierks A."/>
            <person name="Storesund J.E."/>
            <person name="Kallscheuer N."/>
            <person name="Luecker S."/>
            <person name="Lage O.M."/>
            <person name="Pohl T."/>
            <person name="Merkel B.J."/>
            <person name="Hornburger P."/>
            <person name="Mueller R.-W."/>
            <person name="Bruemmer F."/>
            <person name="Labrenz M."/>
            <person name="Spormann A.M."/>
            <person name="Op Den Camp H."/>
            <person name="Overmann J."/>
            <person name="Amann R."/>
            <person name="Jetten M.S.M."/>
            <person name="Mascher T."/>
            <person name="Medema M.H."/>
            <person name="Devos D.P."/>
            <person name="Kaster A.-K."/>
            <person name="Ovreas L."/>
            <person name="Rohde M."/>
            <person name="Galperin M.Y."/>
            <person name="Jogler C."/>
        </authorList>
    </citation>
    <scope>NUCLEOTIDE SEQUENCE [LARGE SCALE GENOMIC DNA]</scope>
    <source>
        <strain evidence="1 2">CA13</strain>
    </source>
</reference>
<dbReference type="GO" id="GO:0004553">
    <property type="term" value="F:hydrolase activity, hydrolyzing O-glycosyl compounds"/>
    <property type="evidence" value="ECO:0007669"/>
    <property type="project" value="InterPro"/>
</dbReference>
<dbReference type="SUPFAM" id="SSF51126">
    <property type="entry name" value="Pectin lyase-like"/>
    <property type="match status" value="2"/>
</dbReference>
<dbReference type="SUPFAM" id="SSF63446">
    <property type="entry name" value="Type I dockerin domain"/>
    <property type="match status" value="1"/>
</dbReference>
<dbReference type="PANTHER" id="PTHR11319">
    <property type="entry name" value="G PROTEIN-COUPLED RECEPTOR-RELATED"/>
    <property type="match status" value="1"/>
</dbReference>
<dbReference type="InterPro" id="IPR002105">
    <property type="entry name" value="Dockerin_1_rpt"/>
</dbReference>
<organism evidence="1 2">
    <name type="scientific">Novipirellula herctigrandis</name>
    <dbReference type="NCBI Taxonomy" id="2527986"/>
    <lineage>
        <taxon>Bacteria</taxon>
        <taxon>Pseudomonadati</taxon>
        <taxon>Planctomycetota</taxon>
        <taxon>Planctomycetia</taxon>
        <taxon>Pirellulales</taxon>
        <taxon>Pirellulaceae</taxon>
        <taxon>Novipirellula</taxon>
    </lineage>
</organism>
<evidence type="ECO:0000313" key="2">
    <source>
        <dbReference type="Proteomes" id="UP000315010"/>
    </source>
</evidence>
<dbReference type="EMBL" id="SJPJ01000001">
    <property type="protein sequence ID" value="TWT84819.1"/>
    <property type="molecule type" value="Genomic_DNA"/>
</dbReference>
<dbReference type="PANTHER" id="PTHR11319:SF35">
    <property type="entry name" value="OUTER MEMBRANE PROTEIN PMPC-RELATED"/>
    <property type="match status" value="1"/>
</dbReference>
<gene>
    <name evidence="1" type="ORF">CA13_63000</name>
</gene>
<proteinExistence type="predicted"/>
<accession>A0A5C5ZBP4</accession>
<dbReference type="InterPro" id="IPR036439">
    <property type="entry name" value="Dockerin_dom_sf"/>
</dbReference>
<dbReference type="NCBIfam" id="NF041518">
    <property type="entry name" value="choice_anch_Q"/>
    <property type="match status" value="1"/>
</dbReference>
<comment type="caution">
    <text evidence="1">The sequence shown here is derived from an EMBL/GenBank/DDBJ whole genome shotgun (WGS) entry which is preliminary data.</text>
</comment>
<keyword evidence="2" id="KW-1185">Reference proteome</keyword>
<dbReference type="InterPro" id="IPR059226">
    <property type="entry name" value="Choice_anch_Q_dom"/>
</dbReference>
<dbReference type="Gene3D" id="1.10.1330.10">
    <property type="entry name" value="Dockerin domain"/>
    <property type="match status" value="1"/>
</dbReference>
<evidence type="ECO:0000313" key="1">
    <source>
        <dbReference type="EMBL" id="TWT84819.1"/>
    </source>
</evidence>
<dbReference type="InterPro" id="IPR011050">
    <property type="entry name" value="Pectin_lyase_fold/virulence"/>
</dbReference>
<name>A0A5C5ZBP4_9BACT</name>
<dbReference type="RefSeq" id="WP_146402712.1">
    <property type="nucleotide sequence ID" value="NZ_SJPJ01000001.1"/>
</dbReference>
<dbReference type="GO" id="GO:0000272">
    <property type="term" value="P:polysaccharide catabolic process"/>
    <property type="evidence" value="ECO:0007669"/>
    <property type="project" value="InterPro"/>
</dbReference>
<protein>
    <submittedName>
        <fullName evidence="1">Dockerin type I repeat protein</fullName>
    </submittedName>
</protein>